<dbReference type="InterPro" id="IPR016036">
    <property type="entry name" value="Malonyl_transacylase_ACP-bd"/>
</dbReference>
<evidence type="ECO:0000256" key="5">
    <source>
        <dbReference type="SAM" id="MobiDB-lite"/>
    </source>
</evidence>
<dbReference type="Gene3D" id="3.10.129.110">
    <property type="entry name" value="Polyketide synthase dehydratase"/>
    <property type="match status" value="1"/>
</dbReference>
<dbReference type="PROSITE" id="PS50075">
    <property type="entry name" value="CARRIER"/>
    <property type="match status" value="1"/>
</dbReference>
<dbReference type="SMART" id="SM00825">
    <property type="entry name" value="PKS_KS"/>
    <property type="match status" value="1"/>
</dbReference>
<dbReference type="Gene3D" id="3.40.47.10">
    <property type="match status" value="1"/>
</dbReference>
<dbReference type="SMART" id="SM00822">
    <property type="entry name" value="PKS_KR"/>
    <property type="match status" value="1"/>
</dbReference>
<evidence type="ECO:0000256" key="3">
    <source>
        <dbReference type="ARBA" id="ARBA00022679"/>
    </source>
</evidence>
<dbReference type="InterPro" id="IPR020841">
    <property type="entry name" value="PKS_Beta-ketoAc_synthase_dom"/>
</dbReference>
<evidence type="ECO:0000259" key="6">
    <source>
        <dbReference type="PROSITE" id="PS50075"/>
    </source>
</evidence>
<dbReference type="InterPro" id="IPR016035">
    <property type="entry name" value="Acyl_Trfase/lysoPLipase"/>
</dbReference>
<evidence type="ECO:0000256" key="1">
    <source>
        <dbReference type="ARBA" id="ARBA00022450"/>
    </source>
</evidence>
<organism evidence="9 10">
    <name type="scientific">Candidatus Desulfatibia profunda</name>
    <dbReference type="NCBI Taxonomy" id="2841695"/>
    <lineage>
        <taxon>Bacteria</taxon>
        <taxon>Pseudomonadati</taxon>
        <taxon>Thermodesulfobacteriota</taxon>
        <taxon>Desulfobacteria</taxon>
        <taxon>Desulfobacterales</taxon>
        <taxon>Desulfobacterales incertae sedis</taxon>
        <taxon>Candidatus Desulfatibia</taxon>
    </lineage>
</organism>
<dbReference type="InterPro" id="IPR014030">
    <property type="entry name" value="Ketoacyl_synth_N"/>
</dbReference>
<keyword evidence="3" id="KW-0808">Transferase</keyword>
<feature type="domain" description="PKS/mFAS DH" evidence="8">
    <location>
        <begin position="1783"/>
        <end position="2075"/>
    </location>
</feature>
<dbReference type="Pfam" id="PF08659">
    <property type="entry name" value="KR"/>
    <property type="match status" value="1"/>
</dbReference>
<dbReference type="InterPro" id="IPR049551">
    <property type="entry name" value="PKS_DH_C"/>
</dbReference>
<dbReference type="InterPro" id="IPR057326">
    <property type="entry name" value="KR_dom"/>
</dbReference>
<dbReference type="InterPro" id="IPR042104">
    <property type="entry name" value="PKS_dehydratase_sf"/>
</dbReference>
<dbReference type="InterPro" id="IPR014031">
    <property type="entry name" value="Ketoacyl_synth_C"/>
</dbReference>
<feature type="domain" description="Carrier" evidence="6">
    <location>
        <begin position="1148"/>
        <end position="1228"/>
    </location>
</feature>
<dbReference type="SUPFAM" id="SSF51735">
    <property type="entry name" value="NAD(P)-binding Rossmann-fold domains"/>
    <property type="match status" value="2"/>
</dbReference>
<evidence type="ECO:0000259" key="8">
    <source>
        <dbReference type="PROSITE" id="PS52019"/>
    </source>
</evidence>
<feature type="region of interest" description="C-terminal hotdog fold" evidence="4">
    <location>
        <begin position="1926"/>
        <end position="2075"/>
    </location>
</feature>
<dbReference type="SUPFAM" id="SSF55048">
    <property type="entry name" value="Probable ACP-binding domain of malonyl-CoA ACP transacylase"/>
    <property type="match status" value="1"/>
</dbReference>
<dbReference type="InterPro" id="IPR052568">
    <property type="entry name" value="PKS-FAS_Synthase"/>
</dbReference>
<feature type="domain" description="Ketosynthase family 3 (KS3)" evidence="7">
    <location>
        <begin position="9"/>
        <end position="465"/>
    </location>
</feature>
<dbReference type="PANTHER" id="PTHR43074">
    <property type="entry name" value="OMEGA-3 POLYUNSATURATED FATTY ACID SYNTHASE PFAB-RELATED"/>
    <property type="match status" value="1"/>
</dbReference>
<reference evidence="9 10" key="1">
    <citation type="submission" date="2020-08" db="EMBL/GenBank/DDBJ databases">
        <title>Bridging the membrane lipid divide: bacteria of the FCB group superphylum have the potential to synthesize archaeal ether lipids.</title>
        <authorList>
            <person name="Villanueva L."/>
            <person name="Von Meijenfeldt F.A.B."/>
            <person name="Westbye A.B."/>
            <person name="Yadav S."/>
            <person name="Hopmans E.C."/>
            <person name="Dutilh B.E."/>
            <person name="Sinninghe Damste J.S."/>
        </authorList>
    </citation>
    <scope>NUCLEOTIDE SEQUENCE [LARGE SCALE GENOMIC DNA]</scope>
    <source>
        <strain evidence="9">NIOZ-UU30</strain>
    </source>
</reference>
<dbReference type="PANTHER" id="PTHR43074:SF1">
    <property type="entry name" value="BETA-KETOACYL SYNTHASE FAMILY PROTEIN-RELATED"/>
    <property type="match status" value="1"/>
</dbReference>
<keyword evidence="1" id="KW-0596">Phosphopantetheine</keyword>
<evidence type="ECO:0000259" key="7">
    <source>
        <dbReference type="PROSITE" id="PS52004"/>
    </source>
</evidence>
<name>A0A8J6NXG0_9BACT</name>
<evidence type="ECO:0000256" key="2">
    <source>
        <dbReference type="ARBA" id="ARBA00022553"/>
    </source>
</evidence>
<dbReference type="SUPFAM" id="SSF53901">
    <property type="entry name" value="Thiolase-like"/>
    <property type="match status" value="1"/>
</dbReference>
<dbReference type="Gene3D" id="3.40.50.720">
    <property type="entry name" value="NAD(P)-binding Rossmann-like Domain"/>
    <property type="match status" value="1"/>
</dbReference>
<feature type="region of interest" description="N-terminal hotdog fold" evidence="4">
    <location>
        <begin position="1783"/>
        <end position="1914"/>
    </location>
</feature>
<dbReference type="Proteomes" id="UP000603434">
    <property type="component" value="Unassembled WGS sequence"/>
</dbReference>
<dbReference type="Pfam" id="PF00109">
    <property type="entry name" value="ketoacyl-synt"/>
    <property type="match status" value="1"/>
</dbReference>
<evidence type="ECO:0000256" key="4">
    <source>
        <dbReference type="PROSITE-ProRule" id="PRU01363"/>
    </source>
</evidence>
<evidence type="ECO:0000313" key="9">
    <source>
        <dbReference type="EMBL" id="MBC8362071.1"/>
    </source>
</evidence>
<dbReference type="GO" id="GO:0004315">
    <property type="term" value="F:3-oxoacyl-[acyl-carrier-protein] synthase activity"/>
    <property type="evidence" value="ECO:0007669"/>
    <property type="project" value="InterPro"/>
</dbReference>
<accession>A0A8J6NXG0</accession>
<dbReference type="PROSITE" id="PS52019">
    <property type="entry name" value="PKS_MFAS_DH"/>
    <property type="match status" value="1"/>
</dbReference>
<evidence type="ECO:0000313" key="10">
    <source>
        <dbReference type="Proteomes" id="UP000603434"/>
    </source>
</evidence>
<dbReference type="Pfam" id="PF02801">
    <property type="entry name" value="Ketoacyl-synt_C"/>
    <property type="match status" value="1"/>
</dbReference>
<dbReference type="InterPro" id="IPR013968">
    <property type="entry name" value="PKS_KR"/>
</dbReference>
<gene>
    <name evidence="9" type="ORF">H8E23_11810</name>
</gene>
<dbReference type="Gene3D" id="3.40.366.10">
    <property type="entry name" value="Malonyl-Coenzyme A Acyl Carrier Protein, domain 2"/>
    <property type="match status" value="1"/>
</dbReference>
<dbReference type="InterPro" id="IPR049900">
    <property type="entry name" value="PKS_mFAS_DH"/>
</dbReference>
<dbReference type="InterPro" id="IPR016039">
    <property type="entry name" value="Thiolase-like"/>
</dbReference>
<dbReference type="CDD" id="cd00833">
    <property type="entry name" value="PKS"/>
    <property type="match status" value="1"/>
</dbReference>
<dbReference type="Pfam" id="PF00550">
    <property type="entry name" value="PP-binding"/>
    <property type="match status" value="1"/>
</dbReference>
<feature type="region of interest" description="Disordered" evidence="5">
    <location>
        <begin position="1105"/>
        <end position="1124"/>
    </location>
</feature>
<dbReference type="PROSITE" id="PS52004">
    <property type="entry name" value="KS3_2"/>
    <property type="match status" value="1"/>
</dbReference>
<dbReference type="SUPFAM" id="SSF47336">
    <property type="entry name" value="ACP-like"/>
    <property type="match status" value="1"/>
</dbReference>
<dbReference type="Pfam" id="PF00698">
    <property type="entry name" value="Acyl_transf_1"/>
    <property type="match status" value="1"/>
</dbReference>
<dbReference type="InterPro" id="IPR014043">
    <property type="entry name" value="Acyl_transferase_dom"/>
</dbReference>
<dbReference type="EMBL" id="JACNJH010000167">
    <property type="protein sequence ID" value="MBC8362071.1"/>
    <property type="molecule type" value="Genomic_DNA"/>
</dbReference>
<dbReference type="Gene3D" id="1.10.1200.10">
    <property type="entry name" value="ACP-like"/>
    <property type="match status" value="1"/>
</dbReference>
<dbReference type="InterPro" id="IPR036291">
    <property type="entry name" value="NAD(P)-bd_dom_sf"/>
</dbReference>
<feature type="compositionally biased region" description="Basic and acidic residues" evidence="5">
    <location>
        <begin position="1141"/>
        <end position="1154"/>
    </location>
</feature>
<feature type="active site" description="Proton acceptor; for dehydratase activity" evidence="4">
    <location>
        <position position="1819"/>
    </location>
</feature>
<keyword evidence="2" id="KW-0597">Phosphoprotein</keyword>
<dbReference type="InterPro" id="IPR032821">
    <property type="entry name" value="PKS_assoc"/>
</dbReference>
<protein>
    <submittedName>
        <fullName evidence="9">KR domain-containing protein</fullName>
    </submittedName>
</protein>
<dbReference type="SUPFAM" id="SSF52151">
    <property type="entry name" value="FabD/lysophospholipase-like"/>
    <property type="match status" value="1"/>
</dbReference>
<feature type="region of interest" description="Disordered" evidence="5">
    <location>
        <begin position="1132"/>
        <end position="1154"/>
    </location>
</feature>
<comment type="caution">
    <text evidence="9">The sequence shown here is derived from an EMBL/GenBank/DDBJ whole genome shotgun (WGS) entry which is preliminary data.</text>
</comment>
<dbReference type="InterPro" id="IPR009081">
    <property type="entry name" value="PP-bd_ACP"/>
</dbReference>
<dbReference type="PROSITE" id="PS00606">
    <property type="entry name" value="KS3_1"/>
    <property type="match status" value="1"/>
</dbReference>
<feature type="region of interest" description="Disordered" evidence="5">
    <location>
        <begin position="922"/>
        <end position="1002"/>
    </location>
</feature>
<proteinExistence type="predicted"/>
<dbReference type="SMART" id="SM00827">
    <property type="entry name" value="PKS_AT"/>
    <property type="match status" value="1"/>
</dbReference>
<dbReference type="CDD" id="cd08953">
    <property type="entry name" value="KR_2_SDR_x"/>
    <property type="match status" value="1"/>
</dbReference>
<feature type="compositionally biased region" description="Basic and acidic residues" evidence="5">
    <location>
        <begin position="991"/>
        <end position="1002"/>
    </location>
</feature>
<dbReference type="Pfam" id="PF16197">
    <property type="entry name" value="KAsynt_C_assoc"/>
    <property type="match status" value="1"/>
</dbReference>
<dbReference type="Pfam" id="PF14765">
    <property type="entry name" value="PS-DH"/>
    <property type="match status" value="1"/>
</dbReference>
<dbReference type="InterPro" id="IPR036736">
    <property type="entry name" value="ACP-like_sf"/>
</dbReference>
<feature type="active site" description="Proton donor; for dehydratase activity" evidence="4">
    <location>
        <position position="1992"/>
    </location>
</feature>
<dbReference type="InterPro" id="IPR001227">
    <property type="entry name" value="Ac_transferase_dom_sf"/>
</dbReference>
<dbReference type="GO" id="GO:0006633">
    <property type="term" value="P:fatty acid biosynthetic process"/>
    <property type="evidence" value="ECO:0007669"/>
    <property type="project" value="InterPro"/>
</dbReference>
<sequence length="2082" mass="227629">MSSDRNTHKGSVAIVGMGCIFPKSSDLKEYWQLLFQGNDAITDVPATHWSAVDYYHNDPKKSDHVYCQRGGFISPVSFDPSEFGIPPAILEATDTSQLLGLVTAQKALEDAGYTQTETFCRERTSVILGVTGTQELVIPLGARLGHPIWRKALENSGISSEKTEEVIKKISDSYVSWQENSFPGLLGNIVAGRISNRLDLGGTNCVVDAACASSMSAIHLAVLELLTGRSDMVITGGVDMLNDIFMHMCFSKTGVLSPTGDIRPFSKEADGTVLGEGIGLFVLKRLEDAERDNNKIYAVIRGMGSSSDGKSQSIYAPRAEGQLKALQTAYNEAGIDPATVGLVEAHGTGTRVGDVVEFQALNRLFGKTDGNRRRCALGSVKSMIGHTKAAAGAAGLIKAVLALYHKVLPPTLKVDEPDPNLNIHESAFYLNTTTRPWFSNKNHLRRSGVSAFGFGGSNFHVVLEEYHRDKQKIAWDGSVEIAAFSASTPQVLTERFHSFKMTANNGASFQEVSIQAAKTRNDFCSSDPYRLLIVLERSMDLPQLFDRTSHALTSQGTSNPWHEKNIYYGNLEPPGKIAFVFPGQGSQYIGMGRDLVCSFPVAFNVLEDANKKYENIGCLTDFIYPPPALTEEEKKSQQDNLQKTDIAQPAIGAVSIAMQQILQGFGVHPDATCGHSFGELSALCAAGWIDLETFLNLSIERGRLMATVSRNSGAMLAVKAPLEKLADLIKASEIDVVLANKNSPQQGVLSGSITAISLAEKMCKQKGFKTIRLPVSSAFHSSLVKDAREPFKQALKTIVINPSDIPVFSNTTGSPYPDNPDDAKELLGEHLLCPVDFVSEIENLFSAGVRTYIEVGPKSVLTGLVKSILENRDHEAFALDDSGGRQFGVADLARTLSRIAALGHGVDLSCWEETRPPLRKQRMRIPIAGVNYRSQRPSDSQSDRPKAVSATRSTGRNLSIRPQHMQRSEPSLNEMYKDEKRPLQSGPSDDVVPKTKPDPDIDLKKNAMSMKRVPMTGNQELMKSKQQSFIIDALKVVQEGLKSMQALQMQTAETHQKFLETQTEASRTLQRMMENTQRLAEASLGLNTAHVVSSDLTGFDYQKEAQITPGRPSDRSLSPASAEPETTEMLIAKSDLNTAPKKSEPAQSPRDKLESSMLEVVSRLTGYPIEMLDLNMDIEADLGIDSIKRVEILSTLEEKMPGLPAVSPEIMGSLKTLGQIIAYFADTQPIATSKKEDETDSPTLSTSAADEIINPAGSPNEELHVYSHKDLAAKIERKVVAVIEKPFHQGRRTALPAGRTVFITDDNTGFSESVANEFASQNIKTVLISEDMLSEIVNGEKNLPKAAGLVIVAKNSLNHAEQRGHRSVEFLKDAFLLARHLAPDLIDSAANGGAFLATVTRLDGAFGFKGRGISNPIQGGLAGLAKTASIEWDGVCCRAIDIAPQWKANKKIARAVVSELVFPDRSEPVEIGLEADARSILTLEASPYPQGKIDLKTGEVVVVTGGARGITASAARALAKHSKPTLVLLGRSALPSPEPQWLVPLEEEAAVKKAILDNEYGNIPATPMQIEKAFKKYMANREITRNLEAIKKDGAAVLYYSVDVRNLDKVCSVLREVRSTHGPIKGIIHGAGTREDRLIVDKTVEQFENVFDPKVKGLNVLLEATKQDDLKYFVLFSSVTARMGNYGQVDYAMANEVLNKIAQQEASTRPDCRFISINWGPWDGGMVCSALKRKFEKSGIELIPMDAGAMCMIYEMQADKYAPVEVVVGANIMPAQTKNRVEATCLAATQPLESSSKEKLSLTIKREIDVDRYPILGAHILDGKPVVPFALMTEWLGHGALHENPGLLLHGFDDIRLFQGIKLDKGKKLIRLLAGKPRKKGSVFEVNVEIRDGIHNDMDVIHSRATAILTDKLKAPPAFNTFGDIASKPYTRNLDEVYEKILFHGFELRGIQEIIGYSSRGMVARISTAPSPTKWMKEPLRSKWIGDPLVLDSAFQMAIIWGFEEKSVVSLPSYSAGYRQYRNGFPSDEITVVLEVKEVSSRKIKGEFTFLDTQGVVVARLTGYEAVMDASLSRAFKARHAA</sequence>
<dbReference type="InterPro" id="IPR018201">
    <property type="entry name" value="Ketoacyl_synth_AS"/>
</dbReference>